<keyword evidence="2" id="KW-1185">Reference proteome</keyword>
<evidence type="ECO:0000313" key="1">
    <source>
        <dbReference type="EMBL" id="MBB2957993.1"/>
    </source>
</evidence>
<dbReference type="Pfam" id="PF06821">
    <property type="entry name" value="Ser_hydrolase"/>
    <property type="match status" value="1"/>
</dbReference>
<reference evidence="1 2" key="1">
    <citation type="submission" date="2020-08" db="EMBL/GenBank/DDBJ databases">
        <title>Sequencing the genomes of 1000 actinobacteria strains.</title>
        <authorList>
            <person name="Klenk H.-P."/>
        </authorList>
    </citation>
    <scope>NUCLEOTIDE SEQUENCE [LARGE SCALE GENOMIC DNA]</scope>
    <source>
        <strain evidence="1 2">DSM 20419</strain>
    </source>
</reference>
<name>A0A7W4YFU6_9MICO</name>
<dbReference type="AlphaFoldDB" id="A0A7W4YFU6"/>
<dbReference type="RefSeq" id="WP_183624863.1">
    <property type="nucleotide sequence ID" value="NZ_CZJS01000074.1"/>
</dbReference>
<proteinExistence type="predicted"/>
<sequence>MASPAHASPDLLPTRVIIVHGFRAHVDAHWFPWLRSALADRGIDAMSVDLPLADSPNAADWEREVSLALGTPDEKTWIVGHSLGAVTSLRALAAQLGDWRLGGVVFVAGFTGRLDTLPALDDYLAGDVDAESVAENIGTRVVIRSDNDTLVPAAAGDALAERLGAEVLVVPGAGHFLEVDGMTSLTVVLDALVGRGSDR</sequence>
<evidence type="ECO:0000313" key="2">
    <source>
        <dbReference type="Proteomes" id="UP000545286"/>
    </source>
</evidence>
<dbReference type="InterPro" id="IPR029058">
    <property type="entry name" value="AB_hydrolase_fold"/>
</dbReference>
<dbReference type="Proteomes" id="UP000545286">
    <property type="component" value="Unassembled WGS sequence"/>
</dbReference>
<dbReference type="InterPro" id="IPR010662">
    <property type="entry name" value="RBBP9/YdeN"/>
</dbReference>
<dbReference type="EMBL" id="JACHWJ010000003">
    <property type="protein sequence ID" value="MBB2957993.1"/>
    <property type="molecule type" value="Genomic_DNA"/>
</dbReference>
<organism evidence="1 2">
    <name type="scientific">Pseudoclavibacter helvolus</name>
    <dbReference type="NCBI Taxonomy" id="255205"/>
    <lineage>
        <taxon>Bacteria</taxon>
        <taxon>Bacillati</taxon>
        <taxon>Actinomycetota</taxon>
        <taxon>Actinomycetes</taxon>
        <taxon>Micrococcales</taxon>
        <taxon>Microbacteriaceae</taxon>
        <taxon>Pseudoclavibacter</taxon>
    </lineage>
</organism>
<dbReference type="Gene3D" id="3.40.50.1820">
    <property type="entry name" value="alpha/beta hydrolase"/>
    <property type="match status" value="1"/>
</dbReference>
<gene>
    <name evidence="1" type="ORF">FHX72_002138</name>
</gene>
<dbReference type="PANTHER" id="PTHR15394">
    <property type="entry name" value="SERINE HYDROLASE RBBP9"/>
    <property type="match status" value="1"/>
</dbReference>
<dbReference type="SUPFAM" id="SSF53474">
    <property type="entry name" value="alpha/beta-Hydrolases"/>
    <property type="match status" value="1"/>
</dbReference>
<protein>
    <recommendedName>
        <fullName evidence="3">Alpha/beta hydrolase</fullName>
    </recommendedName>
</protein>
<evidence type="ECO:0008006" key="3">
    <source>
        <dbReference type="Google" id="ProtNLM"/>
    </source>
</evidence>
<dbReference type="GO" id="GO:0016787">
    <property type="term" value="F:hydrolase activity"/>
    <property type="evidence" value="ECO:0007669"/>
    <property type="project" value="InterPro"/>
</dbReference>
<accession>A0A7W4YFU6</accession>
<dbReference type="PANTHER" id="PTHR15394:SF3">
    <property type="entry name" value="SERINE HYDROLASE RBBP9"/>
    <property type="match status" value="1"/>
</dbReference>
<comment type="caution">
    <text evidence="1">The sequence shown here is derived from an EMBL/GenBank/DDBJ whole genome shotgun (WGS) entry which is preliminary data.</text>
</comment>